<keyword evidence="2" id="KW-1185">Reference proteome</keyword>
<reference evidence="1" key="2">
    <citation type="journal article" date="2023" name="Science">
        <title>Genomic signatures of disease resistance in endangered staghorn corals.</title>
        <authorList>
            <person name="Vollmer S.V."/>
            <person name="Selwyn J.D."/>
            <person name="Despard B.A."/>
            <person name="Roesel C.L."/>
        </authorList>
    </citation>
    <scope>NUCLEOTIDE SEQUENCE</scope>
    <source>
        <strain evidence="1">K2</strain>
    </source>
</reference>
<dbReference type="AlphaFoldDB" id="A0AAD9V4K1"/>
<name>A0AAD9V4K1_ACRCE</name>
<dbReference type="EMBL" id="JARQWQ010000036">
    <property type="protein sequence ID" value="KAK2560480.1"/>
    <property type="molecule type" value="Genomic_DNA"/>
</dbReference>
<evidence type="ECO:0000313" key="1">
    <source>
        <dbReference type="EMBL" id="KAK2560480.1"/>
    </source>
</evidence>
<proteinExistence type="predicted"/>
<comment type="caution">
    <text evidence="1">The sequence shown here is derived from an EMBL/GenBank/DDBJ whole genome shotgun (WGS) entry which is preliminary data.</text>
</comment>
<organism evidence="1 2">
    <name type="scientific">Acropora cervicornis</name>
    <name type="common">Staghorn coral</name>
    <dbReference type="NCBI Taxonomy" id="6130"/>
    <lineage>
        <taxon>Eukaryota</taxon>
        <taxon>Metazoa</taxon>
        <taxon>Cnidaria</taxon>
        <taxon>Anthozoa</taxon>
        <taxon>Hexacorallia</taxon>
        <taxon>Scleractinia</taxon>
        <taxon>Astrocoeniina</taxon>
        <taxon>Acroporidae</taxon>
        <taxon>Acropora</taxon>
    </lineage>
</organism>
<accession>A0AAD9V4K1</accession>
<gene>
    <name evidence="1" type="ORF">P5673_016834</name>
</gene>
<evidence type="ECO:0000313" key="2">
    <source>
        <dbReference type="Proteomes" id="UP001249851"/>
    </source>
</evidence>
<dbReference type="Proteomes" id="UP001249851">
    <property type="component" value="Unassembled WGS sequence"/>
</dbReference>
<protein>
    <submittedName>
        <fullName evidence="1">Uncharacterized protein</fullName>
    </submittedName>
</protein>
<sequence>MTAAFSTVARAETGYYAKPVRVKLERKKENHVPCDATHVAHEARGKNCASYIKPDGKPKYHTPPKG</sequence>
<reference evidence="1" key="1">
    <citation type="journal article" date="2023" name="G3 (Bethesda)">
        <title>Whole genome assembly and annotation of the endangered Caribbean coral Acropora cervicornis.</title>
        <authorList>
            <person name="Selwyn J.D."/>
            <person name="Vollmer S.V."/>
        </authorList>
    </citation>
    <scope>NUCLEOTIDE SEQUENCE</scope>
    <source>
        <strain evidence="1">K2</strain>
    </source>
</reference>